<feature type="domain" description="CHK kinase-like" evidence="1">
    <location>
        <begin position="141"/>
        <end position="335"/>
    </location>
</feature>
<reference evidence="2" key="2">
    <citation type="journal article" date="2014" name="BMC Genomics">
        <title>A genomic perspective to assessing quality of mass-reared SIT flies used in Mediterranean fruit fly (Ceratitis capitata) eradication in California.</title>
        <authorList>
            <person name="Calla B."/>
            <person name="Hall B."/>
            <person name="Hou S."/>
            <person name="Geib S.M."/>
        </authorList>
    </citation>
    <scope>NUCLEOTIDE SEQUENCE</scope>
</reference>
<dbReference type="InterPro" id="IPR011009">
    <property type="entry name" value="Kinase-like_dom_sf"/>
</dbReference>
<organism evidence="2">
    <name type="scientific">Ceratitis capitata</name>
    <name type="common">Mediterranean fruit fly</name>
    <name type="synonym">Tephritis capitata</name>
    <dbReference type="NCBI Taxonomy" id="7213"/>
    <lineage>
        <taxon>Eukaryota</taxon>
        <taxon>Metazoa</taxon>
        <taxon>Ecdysozoa</taxon>
        <taxon>Arthropoda</taxon>
        <taxon>Hexapoda</taxon>
        <taxon>Insecta</taxon>
        <taxon>Pterygota</taxon>
        <taxon>Neoptera</taxon>
        <taxon>Endopterygota</taxon>
        <taxon>Diptera</taxon>
        <taxon>Brachycera</taxon>
        <taxon>Muscomorpha</taxon>
        <taxon>Tephritoidea</taxon>
        <taxon>Tephritidae</taxon>
        <taxon>Ceratitis</taxon>
        <taxon>Ceratitis</taxon>
    </lineage>
</organism>
<accession>W8BQG4</accession>
<dbReference type="EMBL" id="GAMC01005258">
    <property type="protein sequence ID" value="JAC01298.1"/>
    <property type="molecule type" value="mRNA"/>
</dbReference>
<dbReference type="PANTHER" id="PTHR11012:SF12">
    <property type="entry name" value="CHK KINASE-LIKE DOMAIN-CONTAINING PROTEIN-RELATED"/>
    <property type="match status" value="1"/>
</dbReference>
<proteinExistence type="evidence at transcript level"/>
<dbReference type="Gene3D" id="3.90.1200.10">
    <property type="match status" value="1"/>
</dbReference>
<dbReference type="AlphaFoldDB" id="W8BQG4"/>
<protein>
    <recommendedName>
        <fullName evidence="1">CHK kinase-like domain-containing protein</fullName>
    </recommendedName>
</protein>
<dbReference type="SUPFAM" id="SSF56112">
    <property type="entry name" value="Protein kinase-like (PK-like)"/>
    <property type="match status" value="1"/>
</dbReference>
<dbReference type="PANTHER" id="PTHR11012">
    <property type="entry name" value="PROTEIN KINASE-LIKE DOMAIN-CONTAINING"/>
    <property type="match status" value="1"/>
</dbReference>
<dbReference type="OrthoDB" id="8250698at2759"/>
<evidence type="ECO:0000313" key="2">
    <source>
        <dbReference type="EMBL" id="JAC01298.1"/>
    </source>
</evidence>
<dbReference type="Pfam" id="PF02958">
    <property type="entry name" value="EcKL"/>
    <property type="match status" value="1"/>
</dbReference>
<evidence type="ECO:0000259" key="1">
    <source>
        <dbReference type="SMART" id="SM00587"/>
    </source>
</evidence>
<sequence>MVNNDLYNEDELNPPDWLNETFFEKILKNVETENATVTNLLLRPGTLKNDHYASVLFRAKVNYTVPSQPKEEREQSFILKVEPFADGYKKDIVGDLSLFQTEIIMYTKVLPKIEELLRRCGDDTVLGPKLVAYNSTAPSYVIFEDLALKGYTTIGHRHTSLEEVRTALLKLAKLHAISYKLGLENDNVITSMDKGSMNSIDPNSFEFIKIGIELLKEVISEHSDLREFIPHIEAVEHLLLPKSIEMFNKGSSGAKRDGIFVLNHGDFHMKNVMIQNSDGKLRDLMLLDYQISVFGSPAIDLHYAFTMMYSPEMRRDHHDELLYFYITNFQETLRKSEYRGHIPTNVEFRQELEKHRYWGLFLLLSFLIFSYSFSDADGDLAKVIEDKAEQKKQLRDPRLLNELRELLPKFLYNGYFEY</sequence>
<name>W8BQG4_CERCA</name>
<dbReference type="InterPro" id="IPR004119">
    <property type="entry name" value="EcKL"/>
</dbReference>
<dbReference type="InterPro" id="IPR015897">
    <property type="entry name" value="CHK_kinase-like"/>
</dbReference>
<reference evidence="2" key="1">
    <citation type="submission" date="2013-07" db="EMBL/GenBank/DDBJ databases">
        <authorList>
            <person name="Geib S."/>
        </authorList>
    </citation>
    <scope>NUCLEOTIDE SEQUENCE</scope>
</reference>
<dbReference type="SMART" id="SM00587">
    <property type="entry name" value="CHK"/>
    <property type="match status" value="1"/>
</dbReference>